<dbReference type="InterPro" id="IPR002347">
    <property type="entry name" value="SDR_fam"/>
</dbReference>
<dbReference type="PRINTS" id="PR00081">
    <property type="entry name" value="GDHRDH"/>
</dbReference>
<organism evidence="3 4">
    <name type="scientific">Lactococcus formosensis</name>
    <dbReference type="NCBI Taxonomy" id="1281486"/>
    <lineage>
        <taxon>Bacteria</taxon>
        <taxon>Bacillati</taxon>
        <taxon>Bacillota</taxon>
        <taxon>Bacilli</taxon>
        <taxon>Lactobacillales</taxon>
        <taxon>Streptococcaceae</taxon>
        <taxon>Lactococcus</taxon>
    </lineage>
</organism>
<dbReference type="GO" id="GO:0008206">
    <property type="term" value="P:bile acid metabolic process"/>
    <property type="evidence" value="ECO:0007669"/>
    <property type="project" value="UniProtKB-ARBA"/>
</dbReference>
<keyword evidence="2" id="KW-0560">Oxidoreductase</keyword>
<proteinExistence type="inferred from homology"/>
<name>A0A9X4P909_9LACT</name>
<evidence type="ECO:0000313" key="4">
    <source>
        <dbReference type="Proteomes" id="UP001153203"/>
    </source>
</evidence>
<evidence type="ECO:0000256" key="2">
    <source>
        <dbReference type="ARBA" id="ARBA00023002"/>
    </source>
</evidence>
<dbReference type="FunFam" id="3.40.50.720:FF:000084">
    <property type="entry name" value="Short-chain dehydrogenase reductase"/>
    <property type="match status" value="1"/>
</dbReference>
<evidence type="ECO:0000256" key="1">
    <source>
        <dbReference type="ARBA" id="ARBA00006484"/>
    </source>
</evidence>
<dbReference type="EMBL" id="JAMWGI010000003">
    <property type="protein sequence ID" value="MDG6193587.1"/>
    <property type="molecule type" value="Genomic_DNA"/>
</dbReference>
<comment type="similarity">
    <text evidence="1">Belongs to the short-chain dehydrogenases/reductases (SDR) family.</text>
</comment>
<dbReference type="GO" id="GO:0016491">
    <property type="term" value="F:oxidoreductase activity"/>
    <property type="evidence" value="ECO:0007669"/>
    <property type="project" value="UniProtKB-KW"/>
</dbReference>
<reference evidence="3" key="1">
    <citation type="submission" date="2022-06" db="EMBL/GenBank/DDBJ databases">
        <title>Lactococcus from bovine mastitis in China.</title>
        <authorList>
            <person name="Lin Y."/>
            <person name="Han B."/>
        </authorList>
    </citation>
    <scope>NUCLEOTIDE SEQUENCE</scope>
    <source>
        <strain evidence="3">Hebei-B-39</strain>
    </source>
</reference>
<gene>
    <name evidence="3" type="ORF">NF708_06170</name>
</gene>
<dbReference type="PANTHER" id="PTHR42879:SF2">
    <property type="entry name" value="3-OXOACYL-[ACYL-CARRIER-PROTEIN] REDUCTASE FABG"/>
    <property type="match status" value="1"/>
</dbReference>
<dbReference type="InterPro" id="IPR050259">
    <property type="entry name" value="SDR"/>
</dbReference>
<dbReference type="Gene3D" id="3.40.50.720">
    <property type="entry name" value="NAD(P)-binding Rossmann-like Domain"/>
    <property type="match status" value="1"/>
</dbReference>
<protein>
    <submittedName>
        <fullName evidence="3">SDR family oxidoreductase</fullName>
    </submittedName>
</protein>
<dbReference type="RefSeq" id="WP_279363295.1">
    <property type="nucleotide sequence ID" value="NZ_CP141723.1"/>
</dbReference>
<dbReference type="PANTHER" id="PTHR42879">
    <property type="entry name" value="3-OXOACYL-(ACYL-CARRIER-PROTEIN) REDUCTASE"/>
    <property type="match status" value="1"/>
</dbReference>
<dbReference type="Pfam" id="PF13561">
    <property type="entry name" value="adh_short_C2"/>
    <property type="match status" value="1"/>
</dbReference>
<accession>A0A9X4P909</accession>
<dbReference type="InterPro" id="IPR036291">
    <property type="entry name" value="NAD(P)-bd_dom_sf"/>
</dbReference>
<evidence type="ECO:0000313" key="3">
    <source>
        <dbReference type="EMBL" id="MDG6193587.1"/>
    </source>
</evidence>
<dbReference type="Proteomes" id="UP001153203">
    <property type="component" value="Unassembled WGS sequence"/>
</dbReference>
<sequence>MLLQNKVALITGGSRGIGAIIASRFAKEGAFVIVNYLQNSTAAEALVKQIRADGGKALAYQSDIRNPEKVDKMIEEILNNLGKIDILVNNALTYFKFNPKTRKMSWETDWTDYQAQLAGGLKAAVNLSHLVVPGMKQQFSGRIINMSSNLVASPIIPYHDYIVAKAALQAWTKTMAKELGAFGIQVNAISPGLTYPTASSIETHNDIREDIISNTPTGRLTTPNDIAGTALFLASDLSSNITGQNITVDGGLTMNF</sequence>
<dbReference type="AlphaFoldDB" id="A0A9X4P909"/>
<comment type="caution">
    <text evidence="3">The sequence shown here is derived from an EMBL/GenBank/DDBJ whole genome shotgun (WGS) entry which is preliminary data.</text>
</comment>
<dbReference type="SUPFAM" id="SSF51735">
    <property type="entry name" value="NAD(P)-binding Rossmann-fold domains"/>
    <property type="match status" value="1"/>
</dbReference>
<dbReference type="PRINTS" id="PR00080">
    <property type="entry name" value="SDRFAMILY"/>
</dbReference>